<accession>A0A7D9LJW0</accession>
<gene>
    <name evidence="1" type="ORF">PACLA_8A020239</name>
</gene>
<protein>
    <submittedName>
        <fullName evidence="1">Uncharacterized protein</fullName>
    </submittedName>
</protein>
<reference evidence="1" key="1">
    <citation type="submission" date="2020-04" db="EMBL/GenBank/DDBJ databases">
        <authorList>
            <person name="Alioto T."/>
            <person name="Alioto T."/>
            <person name="Gomez Garrido J."/>
        </authorList>
    </citation>
    <scope>NUCLEOTIDE SEQUENCE</scope>
    <source>
        <strain evidence="1">A484AB</strain>
    </source>
</reference>
<dbReference type="EMBL" id="CACRXK020019958">
    <property type="protein sequence ID" value="CAB4034247.1"/>
    <property type="molecule type" value="Genomic_DNA"/>
</dbReference>
<evidence type="ECO:0000313" key="2">
    <source>
        <dbReference type="Proteomes" id="UP001152795"/>
    </source>
</evidence>
<name>A0A7D9LJW0_PARCT</name>
<organism evidence="1 2">
    <name type="scientific">Paramuricea clavata</name>
    <name type="common">Red gorgonian</name>
    <name type="synonym">Violescent sea-whip</name>
    <dbReference type="NCBI Taxonomy" id="317549"/>
    <lineage>
        <taxon>Eukaryota</taxon>
        <taxon>Metazoa</taxon>
        <taxon>Cnidaria</taxon>
        <taxon>Anthozoa</taxon>
        <taxon>Octocorallia</taxon>
        <taxon>Malacalcyonacea</taxon>
        <taxon>Plexauridae</taxon>
        <taxon>Paramuricea</taxon>
    </lineage>
</organism>
<proteinExistence type="predicted"/>
<keyword evidence="2" id="KW-1185">Reference proteome</keyword>
<evidence type="ECO:0000313" key="1">
    <source>
        <dbReference type="EMBL" id="CAB4034247.1"/>
    </source>
</evidence>
<feature type="non-terminal residue" evidence="1">
    <location>
        <position position="1"/>
    </location>
</feature>
<dbReference type="Proteomes" id="UP001152795">
    <property type="component" value="Unassembled WGS sequence"/>
</dbReference>
<comment type="caution">
    <text evidence="1">The sequence shown here is derived from an EMBL/GenBank/DDBJ whole genome shotgun (WGS) entry which is preliminary data.</text>
</comment>
<dbReference type="AlphaFoldDB" id="A0A7D9LJW0"/>
<sequence length="54" mass="6173">MEIPKLQDELRVHAIANYSSGIVELITLLVAKKQTTRIPVLDRLQMAVLDRLQM</sequence>